<dbReference type="GO" id="GO:0009432">
    <property type="term" value="P:SOS response"/>
    <property type="evidence" value="ECO:0007669"/>
    <property type="project" value="UniProtKB-KW"/>
</dbReference>
<evidence type="ECO:0000256" key="2">
    <source>
        <dbReference type="ARBA" id="ARBA00023199"/>
    </source>
</evidence>
<proteinExistence type="inferred from homology"/>
<comment type="similarity">
    <text evidence="1">Belongs to the DNA polymerase type-Y family.</text>
</comment>
<dbReference type="KEGG" id="pmuc:ING2E5A_2168"/>
<dbReference type="Gene3D" id="1.10.150.20">
    <property type="entry name" value="5' to 3' exonuclease, C-terminal subdomain"/>
    <property type="match status" value="1"/>
</dbReference>
<dbReference type="InterPro" id="IPR043502">
    <property type="entry name" value="DNA/RNA_pol_sf"/>
</dbReference>
<protein>
    <submittedName>
        <fullName evidence="5">Protein UmuC</fullName>
    </submittedName>
</protein>
<dbReference type="InterPro" id="IPR050116">
    <property type="entry name" value="DNA_polymerase-Y"/>
</dbReference>
<dbReference type="PROSITE" id="PS50173">
    <property type="entry name" value="UMUC"/>
    <property type="match status" value="1"/>
</dbReference>
<dbReference type="InterPro" id="IPR036775">
    <property type="entry name" value="DNA_pol_Y-fam_lit_finger_sf"/>
</dbReference>
<dbReference type="Gene3D" id="3.30.70.270">
    <property type="match status" value="1"/>
</dbReference>
<keyword evidence="6" id="KW-1185">Reference proteome</keyword>
<dbReference type="GO" id="GO:0003887">
    <property type="term" value="F:DNA-directed DNA polymerase activity"/>
    <property type="evidence" value="ECO:0007669"/>
    <property type="project" value="UniProtKB-KW"/>
</dbReference>
<dbReference type="InterPro" id="IPR025188">
    <property type="entry name" value="DUF4113"/>
</dbReference>
<dbReference type="Gene3D" id="3.30.1490.100">
    <property type="entry name" value="DNA polymerase, Y-family, little finger domain"/>
    <property type="match status" value="1"/>
</dbReference>
<evidence type="ECO:0000259" key="4">
    <source>
        <dbReference type="PROSITE" id="PS50173"/>
    </source>
</evidence>
<dbReference type="Gene3D" id="3.40.1170.60">
    <property type="match status" value="1"/>
</dbReference>
<dbReference type="PANTHER" id="PTHR11076">
    <property type="entry name" value="DNA REPAIR POLYMERASE UMUC / TRANSFERASE FAMILY MEMBER"/>
    <property type="match status" value="1"/>
</dbReference>
<evidence type="ECO:0000256" key="3">
    <source>
        <dbReference type="ARBA" id="ARBA00023236"/>
    </source>
</evidence>
<reference evidence="5 6" key="1">
    <citation type="submission" date="2016-08" db="EMBL/GenBank/DDBJ databases">
        <authorList>
            <person name="Seilhamer J.J."/>
        </authorList>
    </citation>
    <scope>NUCLEOTIDE SEQUENCE [LARGE SCALE GENOMIC DNA]</scope>
    <source>
        <strain evidence="5">ING2-E5A</strain>
    </source>
</reference>
<dbReference type="InterPro" id="IPR043128">
    <property type="entry name" value="Rev_trsase/Diguanyl_cyclase"/>
</dbReference>
<dbReference type="EMBL" id="LT608328">
    <property type="protein sequence ID" value="SCM58981.1"/>
    <property type="molecule type" value="Genomic_DNA"/>
</dbReference>
<sequence>MYALIDCNNFYASCERVFNPTLIGIPVVVLSNNDGCVIARSNEAKAIGIPMGAPAFEYEHLFRRYKVKVFSANFPLYGDMSRRVMSLLSNYSPHQEIYSIDECFLNLEGINVDLQKYGLEMKARIEKGTGIPISIGTAPTKALAKLANRIAKKFPNETGGSYVIDTEEKRIKALKWLKVEDIWGVGRRNAKKLYAIGAYKAIDFVNLSEAWVRKNMTITGLNLQKDLKGIPTIEMVEPEKKKSIGTSRTFETDLRSFDEVRERITTFTSMGAEKLREQNSFCKRLIVFIGTNPFKEHETQYYPSIQIKLPFPTNSTLELVKFAHEGLKQIFKKNLYYKRGGVLLTDFVDASVYQPSLFFNSDPKHKKLMEVIDKLNDKYHRDVVRLASQDERKHKMKQAHLSPHYTTDINEILTVEV</sequence>
<dbReference type="SUPFAM" id="SSF56672">
    <property type="entry name" value="DNA/RNA polymerases"/>
    <property type="match status" value="1"/>
</dbReference>
<keyword evidence="2" id="KW-0227">DNA damage</keyword>
<keyword evidence="2" id="KW-0741">SOS mutagenesis</keyword>
<dbReference type="STRING" id="1642646.ING2E5A_2168"/>
<organism evidence="5 6">
    <name type="scientific">Petrimonas mucosa</name>
    <dbReference type="NCBI Taxonomy" id="1642646"/>
    <lineage>
        <taxon>Bacteria</taxon>
        <taxon>Pseudomonadati</taxon>
        <taxon>Bacteroidota</taxon>
        <taxon>Bacteroidia</taxon>
        <taxon>Bacteroidales</taxon>
        <taxon>Dysgonomonadaceae</taxon>
        <taxon>Petrimonas</taxon>
    </lineage>
</organism>
<evidence type="ECO:0000256" key="1">
    <source>
        <dbReference type="ARBA" id="ARBA00010945"/>
    </source>
</evidence>
<dbReference type="GO" id="GO:0003684">
    <property type="term" value="F:damaged DNA binding"/>
    <property type="evidence" value="ECO:0007669"/>
    <property type="project" value="InterPro"/>
</dbReference>
<dbReference type="Pfam" id="PF00817">
    <property type="entry name" value="IMS"/>
    <property type="match status" value="1"/>
</dbReference>
<feature type="domain" description="UmuC" evidence="4">
    <location>
        <begin position="2"/>
        <end position="186"/>
    </location>
</feature>
<dbReference type="Proteomes" id="UP000178485">
    <property type="component" value="Chromosome i"/>
</dbReference>
<dbReference type="CDD" id="cd01700">
    <property type="entry name" value="PolY_Pol_V_umuC"/>
    <property type="match status" value="1"/>
</dbReference>
<dbReference type="AlphaFoldDB" id="A0A1G4G930"/>
<keyword evidence="3" id="KW-0742">SOS response</keyword>
<dbReference type="Pfam" id="PF11799">
    <property type="entry name" value="IMS_C"/>
    <property type="match status" value="1"/>
</dbReference>
<dbReference type="RefSeq" id="WP_071137349.1">
    <property type="nucleotide sequence ID" value="NZ_LT608328.1"/>
</dbReference>
<evidence type="ECO:0000313" key="6">
    <source>
        <dbReference type="Proteomes" id="UP000178485"/>
    </source>
</evidence>
<accession>A0A1G4G930</accession>
<dbReference type="InterPro" id="IPR017961">
    <property type="entry name" value="DNA_pol_Y-fam_little_finger"/>
</dbReference>
<name>A0A1G4G930_9BACT</name>
<dbReference type="PANTHER" id="PTHR11076:SF33">
    <property type="entry name" value="DNA POLYMERASE KAPPA"/>
    <property type="match status" value="1"/>
</dbReference>
<gene>
    <name evidence="5" type="primary">umuC</name>
    <name evidence="5" type="ORF">ING2E5A_2168</name>
</gene>
<dbReference type="GO" id="GO:0042276">
    <property type="term" value="P:error-prone translesion synthesis"/>
    <property type="evidence" value="ECO:0007669"/>
    <property type="project" value="TreeGrafter"/>
</dbReference>
<dbReference type="SUPFAM" id="SSF100879">
    <property type="entry name" value="Lesion bypass DNA polymerase (Y-family), little finger domain"/>
    <property type="match status" value="1"/>
</dbReference>
<dbReference type="GO" id="GO:0006281">
    <property type="term" value="P:DNA repair"/>
    <property type="evidence" value="ECO:0007669"/>
    <property type="project" value="InterPro"/>
</dbReference>
<dbReference type="InterPro" id="IPR001126">
    <property type="entry name" value="UmuC"/>
</dbReference>
<evidence type="ECO:0000313" key="5">
    <source>
        <dbReference type="EMBL" id="SCM58981.1"/>
    </source>
</evidence>
<dbReference type="Pfam" id="PF13438">
    <property type="entry name" value="DUF4113"/>
    <property type="match status" value="1"/>
</dbReference>